<dbReference type="InterPro" id="IPR049326">
    <property type="entry name" value="Rhodopsin_dom_fungi"/>
</dbReference>
<protein>
    <recommendedName>
        <fullName evidence="7">Rhodopsin domain-containing protein</fullName>
    </recommendedName>
</protein>
<dbReference type="EMBL" id="JASNWA010000004">
    <property type="protein sequence ID" value="KAK3176666.1"/>
    <property type="molecule type" value="Genomic_DNA"/>
</dbReference>
<keyword evidence="3 6" id="KW-1133">Transmembrane helix</keyword>
<evidence type="ECO:0000259" key="7">
    <source>
        <dbReference type="Pfam" id="PF20684"/>
    </source>
</evidence>
<comment type="subcellular location">
    <subcellularLocation>
        <location evidence="1">Membrane</location>
        <topology evidence="1">Multi-pass membrane protein</topology>
    </subcellularLocation>
</comment>
<evidence type="ECO:0000256" key="5">
    <source>
        <dbReference type="ARBA" id="ARBA00038359"/>
    </source>
</evidence>
<dbReference type="Proteomes" id="UP001276659">
    <property type="component" value="Unassembled WGS sequence"/>
</dbReference>
<reference evidence="8" key="1">
    <citation type="submission" date="2022-11" db="EMBL/GenBank/DDBJ databases">
        <title>Chromosomal genome sequence assembly and mating type (MAT) locus characterization of the leprose asexual lichenized fungus Lepraria neglecta (Nyl.) Erichsen.</title>
        <authorList>
            <person name="Allen J.L."/>
            <person name="Pfeffer B."/>
        </authorList>
    </citation>
    <scope>NUCLEOTIDE SEQUENCE</scope>
    <source>
        <strain evidence="8">Allen 5258</strain>
    </source>
</reference>
<dbReference type="PANTHER" id="PTHR33048:SF160">
    <property type="entry name" value="SAT4 FAMILY MEMBRANE PROTEIN"/>
    <property type="match status" value="1"/>
</dbReference>
<keyword evidence="9" id="KW-1185">Reference proteome</keyword>
<feature type="transmembrane region" description="Helical" evidence="6">
    <location>
        <begin position="168"/>
        <end position="190"/>
    </location>
</feature>
<name>A0AAE0DNF9_9LECA</name>
<keyword evidence="4 6" id="KW-0472">Membrane</keyword>
<keyword evidence="2 6" id="KW-0812">Transmembrane</keyword>
<evidence type="ECO:0000256" key="6">
    <source>
        <dbReference type="SAM" id="Phobius"/>
    </source>
</evidence>
<evidence type="ECO:0000313" key="9">
    <source>
        <dbReference type="Proteomes" id="UP001276659"/>
    </source>
</evidence>
<evidence type="ECO:0000313" key="8">
    <source>
        <dbReference type="EMBL" id="KAK3176666.1"/>
    </source>
</evidence>
<feature type="transmembrane region" description="Helical" evidence="6">
    <location>
        <begin position="94"/>
        <end position="116"/>
    </location>
</feature>
<dbReference type="PANTHER" id="PTHR33048">
    <property type="entry name" value="PTH11-LIKE INTEGRAL MEMBRANE PROTEIN (AFU_ORTHOLOGUE AFUA_5G11245)"/>
    <property type="match status" value="1"/>
</dbReference>
<evidence type="ECO:0000256" key="4">
    <source>
        <dbReference type="ARBA" id="ARBA00023136"/>
    </source>
</evidence>
<dbReference type="InterPro" id="IPR052337">
    <property type="entry name" value="SAT4-like"/>
</dbReference>
<feature type="transmembrane region" description="Helical" evidence="6">
    <location>
        <begin position="122"/>
        <end position="147"/>
    </location>
</feature>
<gene>
    <name evidence="8" type="ORF">OEA41_007989</name>
</gene>
<dbReference type="AlphaFoldDB" id="A0AAE0DNF9"/>
<comment type="similarity">
    <text evidence="5">Belongs to the SAT4 family.</text>
</comment>
<dbReference type="GO" id="GO:0016020">
    <property type="term" value="C:membrane"/>
    <property type="evidence" value="ECO:0007669"/>
    <property type="project" value="UniProtKB-SubCell"/>
</dbReference>
<feature type="transmembrane region" description="Helical" evidence="6">
    <location>
        <begin position="202"/>
        <end position="222"/>
    </location>
</feature>
<dbReference type="Pfam" id="PF20684">
    <property type="entry name" value="Fung_rhodopsin"/>
    <property type="match status" value="1"/>
</dbReference>
<accession>A0AAE0DNF9</accession>
<comment type="caution">
    <text evidence="8">The sequence shown here is derived from an EMBL/GenBank/DDBJ whole genome shotgun (WGS) entry which is preliminary data.</text>
</comment>
<sequence>MATTNPRNVPALAPPPGVIPNFGDPYSLSPAFVVTAVLSLLLATAAVIMRLALGLIATCLLTVLEIHKGLGRHQWDVPLANMRPLLKLLYINRVCYSPTILAAKLTILLQLMRIFVPTKRGLVFRIIQILIWSNVCFYLANVLSVIFQCSPVPKAWNDSVKKLSVSAAFAAGIFANFAGIMRLAYSVYIIHGSDLTFIRLQHGMWTIAEITTAIICASLPLVPKFLNLFHQKRPGFISSASRPQGSISSESGLRPPRFSPEPFVWRDSGRGVFSASAKEEQVVVAGAYVPADEESALVRLDSAGKAVKDRQVSWYEGMEGEEGIRKTLRIEQSY</sequence>
<evidence type="ECO:0000256" key="2">
    <source>
        <dbReference type="ARBA" id="ARBA00022692"/>
    </source>
</evidence>
<feature type="domain" description="Rhodopsin" evidence="7">
    <location>
        <begin position="52"/>
        <end position="161"/>
    </location>
</feature>
<evidence type="ECO:0000256" key="3">
    <source>
        <dbReference type="ARBA" id="ARBA00022989"/>
    </source>
</evidence>
<evidence type="ECO:0000256" key="1">
    <source>
        <dbReference type="ARBA" id="ARBA00004141"/>
    </source>
</evidence>
<proteinExistence type="inferred from homology"/>
<feature type="transmembrane region" description="Helical" evidence="6">
    <location>
        <begin position="31"/>
        <end position="64"/>
    </location>
</feature>
<organism evidence="8 9">
    <name type="scientific">Lepraria neglecta</name>
    <dbReference type="NCBI Taxonomy" id="209136"/>
    <lineage>
        <taxon>Eukaryota</taxon>
        <taxon>Fungi</taxon>
        <taxon>Dikarya</taxon>
        <taxon>Ascomycota</taxon>
        <taxon>Pezizomycotina</taxon>
        <taxon>Lecanoromycetes</taxon>
        <taxon>OSLEUM clade</taxon>
        <taxon>Lecanoromycetidae</taxon>
        <taxon>Lecanorales</taxon>
        <taxon>Lecanorineae</taxon>
        <taxon>Stereocaulaceae</taxon>
        <taxon>Lepraria</taxon>
    </lineage>
</organism>